<feature type="region of interest" description="Disordered" evidence="1">
    <location>
        <begin position="165"/>
        <end position="291"/>
    </location>
</feature>
<evidence type="ECO:0000259" key="2">
    <source>
        <dbReference type="Pfam" id="PF20710"/>
    </source>
</evidence>
<feature type="compositionally biased region" description="Pro residues" evidence="1">
    <location>
        <begin position="726"/>
        <end position="735"/>
    </location>
</feature>
<feature type="compositionally biased region" description="Basic and acidic residues" evidence="1">
    <location>
        <begin position="478"/>
        <end position="491"/>
    </location>
</feature>
<feature type="domain" description="DUF6824" evidence="2">
    <location>
        <begin position="582"/>
        <end position="665"/>
    </location>
</feature>
<dbReference type="Pfam" id="PF20710">
    <property type="entry name" value="DUF6824"/>
    <property type="match status" value="1"/>
</dbReference>
<feature type="region of interest" description="Disordered" evidence="1">
    <location>
        <begin position="1"/>
        <end position="121"/>
    </location>
</feature>
<feature type="compositionally biased region" description="Acidic residues" evidence="1">
    <location>
        <begin position="205"/>
        <end position="215"/>
    </location>
</feature>
<protein>
    <recommendedName>
        <fullName evidence="2">DUF6824 domain-containing protein</fullName>
    </recommendedName>
</protein>
<feature type="compositionally biased region" description="Pro residues" evidence="1">
    <location>
        <begin position="321"/>
        <end position="336"/>
    </location>
</feature>
<evidence type="ECO:0000313" key="3">
    <source>
        <dbReference type="EMBL" id="CAD9614509.1"/>
    </source>
</evidence>
<feature type="compositionally biased region" description="Low complexity" evidence="1">
    <location>
        <begin position="466"/>
        <end position="477"/>
    </location>
</feature>
<dbReference type="EMBL" id="HBGZ01020873">
    <property type="protein sequence ID" value="CAD9614509.1"/>
    <property type="molecule type" value="Transcribed_RNA"/>
</dbReference>
<feature type="compositionally biased region" description="Basic and acidic residues" evidence="1">
    <location>
        <begin position="36"/>
        <end position="51"/>
    </location>
</feature>
<organism evidence="3">
    <name type="scientific">Skeletonema marinoi</name>
    <dbReference type="NCBI Taxonomy" id="267567"/>
    <lineage>
        <taxon>Eukaryota</taxon>
        <taxon>Sar</taxon>
        <taxon>Stramenopiles</taxon>
        <taxon>Ochrophyta</taxon>
        <taxon>Bacillariophyta</taxon>
        <taxon>Coscinodiscophyceae</taxon>
        <taxon>Thalassiosirophycidae</taxon>
        <taxon>Thalassiosirales</taxon>
        <taxon>Skeletonemataceae</taxon>
        <taxon>Skeletonema</taxon>
        <taxon>Skeletonema marinoi-dohrnii complex</taxon>
    </lineage>
</organism>
<feature type="region of interest" description="Disordered" evidence="1">
    <location>
        <begin position="306"/>
        <end position="378"/>
    </location>
</feature>
<feature type="region of interest" description="Disordered" evidence="1">
    <location>
        <begin position="420"/>
        <end position="518"/>
    </location>
</feature>
<feature type="compositionally biased region" description="Acidic residues" evidence="1">
    <location>
        <begin position="173"/>
        <end position="187"/>
    </location>
</feature>
<gene>
    <name evidence="3" type="ORF">SMAR0320_LOCUS15009</name>
</gene>
<evidence type="ECO:0000256" key="1">
    <source>
        <dbReference type="SAM" id="MobiDB-lite"/>
    </source>
</evidence>
<feature type="compositionally biased region" description="Low complexity" evidence="1">
    <location>
        <begin position="100"/>
        <end position="109"/>
    </location>
</feature>
<dbReference type="AlphaFoldDB" id="A0A7S2LUD4"/>
<feature type="compositionally biased region" description="Basic and acidic residues" evidence="1">
    <location>
        <begin position="9"/>
        <end position="23"/>
    </location>
</feature>
<accession>A0A7S2LUD4</accession>
<feature type="region of interest" description="Disordered" evidence="1">
    <location>
        <begin position="675"/>
        <end position="804"/>
    </location>
</feature>
<dbReference type="InterPro" id="IPR049227">
    <property type="entry name" value="DUF6824"/>
</dbReference>
<feature type="compositionally biased region" description="Low complexity" evidence="1">
    <location>
        <begin position="244"/>
        <end position="270"/>
    </location>
</feature>
<feature type="compositionally biased region" description="Pro residues" evidence="1">
    <location>
        <begin position="775"/>
        <end position="789"/>
    </location>
</feature>
<sequence>MMTDATMGHPKEEPEHHLAEEHRKRSTSPDPEDDERFMMFKHYDKGEDSKESSPGNHDSDDEDSATRHVIPKSPAVHRSISMRGRGVGGPGGAPPPPGNPAHHPAYFYHPHPPAGYSTEYPPYHYGESPNINAAATKVGQAITPGASPPKPSSYYMYPPSSPIKASYSIDLTANEEEQEDGEEEMGEEWIPPSSSRRKAAPAPAAEEEEEQEQEDVPVAAAPAQPEGGAKQPPPSHHYPHHPPTSRSYYSYGSYGQLLSSRSKSADSSESPYQLPPGGGGGRVQLVGAGHEWDGLQRTGSWSLVSRSRSIESGGSAELWEPPRPMRNPMAPTPGRPPVSGDAGGIPFPPSPYAGYPPQGGVHHSGTPERPPYPYALGSGGGYDHHHPYASARYPPHYPTHPYYPPHPDEELSHPLLKDYNPHADGVGVRPQFTNMKKAPKRSAQPSSRSMSPMRRRRRRNPDEKAAAAAAMAAAAKAAADKEAKRLQKSGDDETTPLNGTVTVSEKELKTLGSGDDEDIPAAKRAAMASAVALRAAAAGAKLEPPKSSREVNFDIVQPPLVPVVPPGMIPLLKNTSMMGENDVLCGRGGGTNSQMGNRRFRALVRDFQPTYLMAKRREKPLMARSVVLIVRHRGGRFLRRDDIDGRLYEVGDEKAEAKTSQALREGLDVRATKTAANTLLGTESSNKKRKRSPSNAGESSERAKKPTKPAPVAFPPRRILPTYMPRGPPLPPRHPPYYYGRPHPPPPPPGYERGPPGSMPSYPPHYYGGYQQPYPGYPPARPGPAPMVSPPRSMGKTTSPKLST</sequence>
<name>A0A7S2LUD4_9STRA</name>
<reference evidence="3" key="1">
    <citation type="submission" date="2021-01" db="EMBL/GenBank/DDBJ databases">
        <authorList>
            <person name="Corre E."/>
            <person name="Pelletier E."/>
            <person name="Niang G."/>
            <person name="Scheremetjew M."/>
            <person name="Finn R."/>
            <person name="Kale V."/>
            <person name="Holt S."/>
            <person name="Cochrane G."/>
            <person name="Meng A."/>
            <person name="Brown T."/>
            <person name="Cohen L."/>
        </authorList>
    </citation>
    <scope>NUCLEOTIDE SEQUENCE</scope>
    <source>
        <strain evidence="3">SM1012Den-03</strain>
    </source>
</reference>
<feature type="compositionally biased region" description="Low complexity" evidence="1">
    <location>
        <begin position="764"/>
        <end position="774"/>
    </location>
</feature>
<proteinExistence type="predicted"/>
<feature type="compositionally biased region" description="Polar residues" evidence="1">
    <location>
        <begin position="795"/>
        <end position="804"/>
    </location>
</feature>